<feature type="transmembrane region" description="Helical" evidence="8">
    <location>
        <begin position="80"/>
        <end position="99"/>
    </location>
</feature>
<organism evidence="9 10">
    <name type="scientific">Micromonospora purpureochromogenes</name>
    <dbReference type="NCBI Taxonomy" id="47872"/>
    <lineage>
        <taxon>Bacteria</taxon>
        <taxon>Bacillati</taxon>
        <taxon>Actinomycetota</taxon>
        <taxon>Actinomycetes</taxon>
        <taxon>Micromonosporales</taxon>
        <taxon>Micromonosporaceae</taxon>
        <taxon>Micromonospora</taxon>
    </lineage>
</organism>
<evidence type="ECO:0000256" key="7">
    <source>
        <dbReference type="ARBA" id="ARBA00024033"/>
    </source>
</evidence>
<feature type="transmembrane region" description="Helical" evidence="8">
    <location>
        <begin position="257"/>
        <end position="279"/>
    </location>
</feature>
<feature type="transmembrane region" description="Helical" evidence="8">
    <location>
        <begin position="285"/>
        <end position="307"/>
    </location>
</feature>
<accession>A0A1C4UUZ9</accession>
<keyword evidence="6 8" id="KW-0472">Membrane</keyword>
<dbReference type="EMBL" id="LT607410">
    <property type="protein sequence ID" value="SCE75432.1"/>
    <property type="molecule type" value="Genomic_DNA"/>
</dbReference>
<evidence type="ECO:0000256" key="1">
    <source>
        <dbReference type="ARBA" id="ARBA00004651"/>
    </source>
</evidence>
<evidence type="ECO:0000256" key="4">
    <source>
        <dbReference type="ARBA" id="ARBA00022692"/>
    </source>
</evidence>
<dbReference type="GO" id="GO:0005886">
    <property type="term" value="C:plasma membrane"/>
    <property type="evidence" value="ECO:0007669"/>
    <property type="project" value="UniProtKB-SubCell"/>
</dbReference>
<feature type="transmembrane region" description="Helical" evidence="8">
    <location>
        <begin position="372"/>
        <end position="391"/>
    </location>
</feature>
<dbReference type="InterPro" id="IPR018584">
    <property type="entry name" value="GT87"/>
</dbReference>
<feature type="transmembrane region" description="Helical" evidence="8">
    <location>
        <begin position="46"/>
        <end position="68"/>
    </location>
</feature>
<evidence type="ECO:0000313" key="10">
    <source>
        <dbReference type="Proteomes" id="UP000198228"/>
    </source>
</evidence>
<dbReference type="RefSeq" id="WP_088959706.1">
    <property type="nucleotide sequence ID" value="NZ_LT607410.1"/>
</dbReference>
<reference evidence="9 10" key="1">
    <citation type="submission" date="2016-06" db="EMBL/GenBank/DDBJ databases">
        <authorList>
            <person name="Kjaerup R.B."/>
            <person name="Dalgaard T.S."/>
            <person name="Juul-Madsen H.R."/>
        </authorList>
    </citation>
    <scope>NUCLEOTIDE SEQUENCE [LARGE SCALE GENOMIC DNA]</scope>
    <source>
        <strain evidence="9 10">DSM 43821</strain>
    </source>
</reference>
<name>A0A1C4UUZ9_9ACTN</name>
<feature type="transmembrane region" description="Helical" evidence="8">
    <location>
        <begin position="15"/>
        <end position="34"/>
    </location>
</feature>
<evidence type="ECO:0000256" key="6">
    <source>
        <dbReference type="ARBA" id="ARBA00023136"/>
    </source>
</evidence>
<gene>
    <name evidence="9" type="ORF">GA0074696_0641</name>
</gene>
<dbReference type="Pfam" id="PF09594">
    <property type="entry name" value="GT87"/>
    <property type="match status" value="1"/>
</dbReference>
<keyword evidence="2" id="KW-1003">Cell membrane</keyword>
<evidence type="ECO:0008006" key="11">
    <source>
        <dbReference type="Google" id="ProtNLM"/>
    </source>
</evidence>
<dbReference type="GO" id="GO:0016758">
    <property type="term" value="F:hexosyltransferase activity"/>
    <property type="evidence" value="ECO:0007669"/>
    <property type="project" value="InterPro"/>
</dbReference>
<evidence type="ECO:0000256" key="2">
    <source>
        <dbReference type="ARBA" id="ARBA00022475"/>
    </source>
</evidence>
<feature type="transmembrane region" description="Helical" evidence="8">
    <location>
        <begin position="348"/>
        <end position="366"/>
    </location>
</feature>
<keyword evidence="3" id="KW-0808">Transferase</keyword>
<evidence type="ECO:0000256" key="3">
    <source>
        <dbReference type="ARBA" id="ARBA00022679"/>
    </source>
</evidence>
<feature type="transmembrane region" description="Helical" evidence="8">
    <location>
        <begin position="209"/>
        <end position="228"/>
    </location>
</feature>
<comment type="similarity">
    <text evidence="7">Belongs to the glycosyltransferase 87 family.</text>
</comment>
<protein>
    <recommendedName>
        <fullName evidence="11">DUF2029 domain-containing protein</fullName>
    </recommendedName>
</protein>
<feature type="transmembrane region" description="Helical" evidence="8">
    <location>
        <begin position="234"/>
        <end position="250"/>
    </location>
</feature>
<feature type="transmembrane region" description="Helical" evidence="8">
    <location>
        <begin position="177"/>
        <end position="197"/>
    </location>
</feature>
<sequence length="431" mass="43766">MTAASRTWRALDSTAGGLALDLGLYAVAAAFAASTAATSTLAPHRAWGSVAAVGYLIAALLVVGQLLLRGRRPGLAGVPTRSAVTALAWATTALLPLVIQSIQRASGRTDRAQEEVVVVEHAGIRLAEQGTPYLGPDVIAALPADERLLGYTPYQPGMALFGLPRAGVDAWWTDSRVWFALVTALALAVAVVALRAAGRPSAGRPHPAAVLRGVQAATVLPICALTLATGGDDLPVLALCLLALACAAAGRPGAAGVAVGLAGALKLFAWPVALVLIFWGATRRAGLRVAVGALGLPVLALVPAVLVDRDALVENVLRFPLGHGLVTSPAQSPFPGHLIASGLPGGRVIAATLLVAAGVAIAVRLLRHPPGTATATALICGYGLLAAILLMPTTRFGYLLYPLALLVWAPALAGQPTTVSPESPTPALSRA</sequence>
<comment type="subcellular location">
    <subcellularLocation>
        <location evidence="1">Cell membrane</location>
        <topology evidence="1">Multi-pass membrane protein</topology>
    </subcellularLocation>
</comment>
<evidence type="ECO:0000313" key="9">
    <source>
        <dbReference type="EMBL" id="SCE75432.1"/>
    </source>
</evidence>
<keyword evidence="4 8" id="KW-0812">Transmembrane</keyword>
<evidence type="ECO:0000256" key="8">
    <source>
        <dbReference type="SAM" id="Phobius"/>
    </source>
</evidence>
<dbReference type="AlphaFoldDB" id="A0A1C4UUZ9"/>
<evidence type="ECO:0000256" key="5">
    <source>
        <dbReference type="ARBA" id="ARBA00022989"/>
    </source>
</evidence>
<dbReference type="Proteomes" id="UP000198228">
    <property type="component" value="Chromosome I"/>
</dbReference>
<proteinExistence type="inferred from homology"/>
<keyword evidence="5 8" id="KW-1133">Transmembrane helix</keyword>